<comment type="caution">
    <text evidence="1">The sequence shown here is derived from an EMBL/GenBank/DDBJ whole genome shotgun (WGS) entry which is preliminary data.</text>
</comment>
<gene>
    <name evidence="1" type="ORF">H206_03567</name>
</gene>
<dbReference type="Proteomes" id="UP000287853">
    <property type="component" value="Unassembled WGS sequence"/>
</dbReference>
<accession>A0A3S3QT02</accession>
<name>A0A3S3QT02_9BACT</name>
<organism evidence="1 2">
    <name type="scientific">Candidatus Electrothrix aarhusensis</name>
    <dbReference type="NCBI Taxonomy" id="1859131"/>
    <lineage>
        <taxon>Bacteria</taxon>
        <taxon>Pseudomonadati</taxon>
        <taxon>Thermodesulfobacteriota</taxon>
        <taxon>Desulfobulbia</taxon>
        <taxon>Desulfobulbales</taxon>
        <taxon>Desulfobulbaceae</taxon>
        <taxon>Candidatus Electrothrix</taxon>
    </lineage>
</organism>
<feature type="non-terminal residue" evidence="1">
    <location>
        <position position="198"/>
    </location>
</feature>
<sequence>MLLSIVRRRIRATSFILAVLLAIVCTEAAFAKKIKGPGNQGIAGRLAALETVVSEQKDIIAAQQILITALQNDLTDAKEDIEAIEPRRSDAEILSVMSEAGYVTGPHTAESPLIPYLTVDDENNIYITGANLHIRSGSGATNGNVNGLGNLIVGYNESNDDIKTGSHNLVIGKYHSYSSYGGFVAGYDNQISGIFSSV</sequence>
<proteinExistence type="predicted"/>
<reference evidence="1 2" key="1">
    <citation type="submission" date="2017-01" db="EMBL/GenBank/DDBJ databases">
        <title>The cable genome- insights into the physiology and evolution of filamentous bacteria capable of sulfide oxidation via long distance electron transfer.</title>
        <authorList>
            <person name="Schreiber L."/>
            <person name="Bjerg J.T."/>
            <person name="Boggild A."/>
            <person name="Van De Vossenberg J."/>
            <person name="Meysman F."/>
            <person name="Nielsen L.P."/>
            <person name="Schramm A."/>
            <person name="Kjeldsen K.U."/>
        </authorList>
    </citation>
    <scope>NUCLEOTIDE SEQUENCE [LARGE SCALE GENOMIC DNA]</scope>
    <source>
        <strain evidence="1">MCF</strain>
    </source>
</reference>
<dbReference type="AlphaFoldDB" id="A0A3S3QT02"/>
<evidence type="ECO:0000313" key="1">
    <source>
        <dbReference type="EMBL" id="RWX46827.1"/>
    </source>
</evidence>
<protein>
    <submittedName>
        <fullName evidence="1">Uncharacterized protein</fullName>
    </submittedName>
</protein>
<keyword evidence="2" id="KW-1185">Reference proteome</keyword>
<evidence type="ECO:0000313" key="2">
    <source>
        <dbReference type="Proteomes" id="UP000287853"/>
    </source>
</evidence>
<dbReference type="EMBL" id="MTKO01000050">
    <property type="protein sequence ID" value="RWX46827.1"/>
    <property type="molecule type" value="Genomic_DNA"/>
</dbReference>